<dbReference type="GO" id="GO:0030515">
    <property type="term" value="F:snoRNA binding"/>
    <property type="evidence" value="ECO:0007669"/>
    <property type="project" value="TreeGrafter"/>
</dbReference>
<dbReference type="InterPro" id="IPR040191">
    <property type="entry name" value="UTP10"/>
</dbReference>
<proteinExistence type="evidence at transcript level"/>
<comment type="similarity">
    <text evidence="1">Belongs to the HEATR1/UTP10 family.</text>
</comment>
<dbReference type="GO" id="GO:0000462">
    <property type="term" value="P:maturation of SSU-rRNA from tricistronic rRNA transcript (SSU-rRNA, 5.8S rRNA, LSU-rRNA)"/>
    <property type="evidence" value="ECO:0007669"/>
    <property type="project" value="TreeGrafter"/>
</dbReference>
<keyword evidence="1" id="KW-0539">Nucleus</keyword>
<reference evidence="3" key="1">
    <citation type="submission" date="2014-03" db="EMBL/GenBank/DDBJ databases">
        <title>The sialotranscriptome of Amblyomma triste, Amblyomma parvum and Amblyomma cajennense ticks, uncovered by 454-based RNA-seq.</title>
        <authorList>
            <person name="Garcia G.R."/>
            <person name="Gardinassi L.G."/>
            <person name="Ribeiro J.M."/>
            <person name="Anatrielo E."/>
            <person name="Ferreira B.R."/>
            <person name="Moreira H.N."/>
            <person name="Mafra C."/>
            <person name="Olegario M.M."/>
            <person name="Szabo P.J."/>
            <person name="Miranda-Santos I.K."/>
            <person name="Maruyama S.R."/>
        </authorList>
    </citation>
    <scope>NUCLEOTIDE SEQUENCE</scope>
    <source>
        <strain evidence="3">Araguapaz</strain>
        <tissue evidence="3">Salivary glands</tissue>
    </source>
</reference>
<dbReference type="GO" id="GO:0030686">
    <property type="term" value="C:90S preribosome"/>
    <property type="evidence" value="ECO:0007669"/>
    <property type="project" value="TreeGrafter"/>
</dbReference>
<comment type="subcellular location">
    <subcellularLocation>
        <location evidence="1">Nucleus</location>
        <location evidence="1">Nucleolus</location>
    </subcellularLocation>
</comment>
<dbReference type="AlphaFoldDB" id="A0A023FTA4"/>
<protein>
    <recommendedName>
        <fullName evidence="1">HEAT repeat-containing protein 1</fullName>
    </recommendedName>
</protein>
<feature type="domain" description="U3 small nucleolar RNA-associated protein 10 N-terminal" evidence="2">
    <location>
        <begin position="49"/>
        <end position="126"/>
    </location>
</feature>
<dbReference type="PANTHER" id="PTHR13457">
    <property type="entry name" value="BAP28"/>
    <property type="match status" value="1"/>
</dbReference>
<dbReference type="GO" id="GO:0045943">
    <property type="term" value="P:positive regulation of transcription by RNA polymerase I"/>
    <property type="evidence" value="ECO:0007669"/>
    <property type="project" value="TreeGrafter"/>
</dbReference>
<evidence type="ECO:0000313" key="3">
    <source>
        <dbReference type="EMBL" id="JAC25026.1"/>
    </source>
</evidence>
<dbReference type="InterPro" id="IPR022125">
    <property type="entry name" value="U3snoRNP10_N"/>
</dbReference>
<comment type="function">
    <text evidence="1">Involved in nucleolar processing of pre-18S ribosomal RNA.</text>
</comment>
<keyword evidence="1" id="KW-0690">Ribosome biogenesis</keyword>
<organism evidence="3">
    <name type="scientific">Amblyomma parvum</name>
    <name type="common">South American tick</name>
    <dbReference type="NCBI Taxonomy" id="251391"/>
    <lineage>
        <taxon>Eukaryota</taxon>
        <taxon>Metazoa</taxon>
        <taxon>Ecdysozoa</taxon>
        <taxon>Arthropoda</taxon>
        <taxon>Chelicerata</taxon>
        <taxon>Arachnida</taxon>
        <taxon>Acari</taxon>
        <taxon>Parasitiformes</taxon>
        <taxon>Ixodida</taxon>
        <taxon>Ixodoidea</taxon>
        <taxon>Ixodidae</taxon>
        <taxon>Amblyomminae</taxon>
        <taxon>Amblyomma</taxon>
    </lineage>
</organism>
<keyword evidence="1" id="KW-0687">Ribonucleoprotein</keyword>
<sequence>MLKFVCELLVAMVKVHSESAVALRSAIGFYASTILGTLEAMKRVTDQTVAMLLPFILKGLASSTADYCAATYLVVGQLARRSVLSKEFARELVIRVAKTLKPPSLSGGLLCLLVLMTLQGIETLPKA</sequence>
<dbReference type="PANTHER" id="PTHR13457:SF1">
    <property type="entry name" value="HEAT REPEAT-CONTAINING PROTEIN 1"/>
    <property type="match status" value="1"/>
</dbReference>
<dbReference type="GO" id="GO:0034455">
    <property type="term" value="C:t-UTP complex"/>
    <property type="evidence" value="ECO:0007669"/>
    <property type="project" value="TreeGrafter"/>
</dbReference>
<evidence type="ECO:0000256" key="1">
    <source>
        <dbReference type="RuleBase" id="RU367065"/>
    </source>
</evidence>
<dbReference type="EMBL" id="GBBL01002294">
    <property type="protein sequence ID" value="JAC25026.1"/>
    <property type="molecule type" value="mRNA"/>
</dbReference>
<accession>A0A023FTA4</accession>
<dbReference type="GO" id="GO:0032040">
    <property type="term" value="C:small-subunit processome"/>
    <property type="evidence" value="ECO:0007669"/>
    <property type="project" value="TreeGrafter"/>
</dbReference>
<dbReference type="Pfam" id="PF12397">
    <property type="entry name" value="U3snoRNP10"/>
    <property type="match status" value="1"/>
</dbReference>
<evidence type="ECO:0000259" key="2">
    <source>
        <dbReference type="Pfam" id="PF12397"/>
    </source>
</evidence>
<keyword evidence="1" id="KW-0698">rRNA processing</keyword>
<name>A0A023FTA4_AMBPA</name>